<name>A0A2Z5GAM4_9BACT</name>
<geneLocation type="plasmid" evidence="2">
    <name>pacpol4</name>
</geneLocation>
<organism evidence="1 2">
    <name type="scientific">Acidisarcina polymorpha</name>
    <dbReference type="NCBI Taxonomy" id="2211140"/>
    <lineage>
        <taxon>Bacteria</taxon>
        <taxon>Pseudomonadati</taxon>
        <taxon>Acidobacteriota</taxon>
        <taxon>Terriglobia</taxon>
        <taxon>Terriglobales</taxon>
        <taxon>Acidobacteriaceae</taxon>
        <taxon>Acidisarcina</taxon>
    </lineage>
</organism>
<dbReference type="AlphaFoldDB" id="A0A2Z5GAM4"/>
<protein>
    <submittedName>
        <fullName evidence="1">Uncharacterized protein</fullName>
    </submittedName>
</protein>
<keyword evidence="1" id="KW-0614">Plasmid</keyword>
<gene>
    <name evidence="1" type="ORF">ACPOL_7110</name>
</gene>
<dbReference type="EMBL" id="CP030843">
    <property type="protein sequence ID" value="AXC16302.1"/>
    <property type="molecule type" value="Genomic_DNA"/>
</dbReference>
<evidence type="ECO:0000313" key="2">
    <source>
        <dbReference type="Proteomes" id="UP000253606"/>
    </source>
</evidence>
<evidence type="ECO:0000313" key="1">
    <source>
        <dbReference type="EMBL" id="AXC16302.1"/>
    </source>
</evidence>
<dbReference type="KEGG" id="abas:ACPOL_7110"/>
<accession>A0A2Z5GAM4</accession>
<proteinExistence type="predicted"/>
<dbReference type="Proteomes" id="UP000253606">
    <property type="component" value="Plasmid pACPOL4"/>
</dbReference>
<sequence length="37" mass="4243">MLVGGCGLRFVFRGIIWSLSGWLILAERRTRHQERGA</sequence>
<reference evidence="1 2" key="1">
    <citation type="journal article" date="2018" name="Front. Microbiol.">
        <title>Hydrolytic Capabilities as a Key to Environmental Success: Chitinolytic and Cellulolytic Acidobacteria From Acidic Sub-arctic Soils and Boreal Peatlands.</title>
        <authorList>
            <person name="Belova S.E."/>
            <person name="Ravin N.V."/>
            <person name="Pankratov T.A."/>
            <person name="Rakitin A.L."/>
            <person name="Ivanova A.A."/>
            <person name="Beletsky A.V."/>
            <person name="Mardanov A.V."/>
            <person name="Sinninghe Damste J.S."/>
            <person name="Dedysh S.N."/>
        </authorList>
    </citation>
    <scope>NUCLEOTIDE SEQUENCE [LARGE SCALE GENOMIC DNA]</scope>
    <source>
        <strain evidence="1 2">SBC82</strain>
        <plasmid evidence="2">pacpol4</plasmid>
    </source>
</reference>
<keyword evidence="2" id="KW-1185">Reference proteome</keyword>